<evidence type="ECO:0000313" key="2">
    <source>
        <dbReference type="Proteomes" id="UP001596380"/>
    </source>
</evidence>
<dbReference type="InterPro" id="IPR011008">
    <property type="entry name" value="Dimeric_a/b-barrel"/>
</dbReference>
<evidence type="ECO:0008006" key="3">
    <source>
        <dbReference type="Google" id="ProtNLM"/>
    </source>
</evidence>
<proteinExistence type="predicted"/>
<gene>
    <name evidence="1" type="ORF">ACFQKB_15520</name>
</gene>
<dbReference type="Proteomes" id="UP001596380">
    <property type="component" value="Unassembled WGS sequence"/>
</dbReference>
<comment type="caution">
    <text evidence="1">The sequence shown here is derived from an EMBL/GenBank/DDBJ whole genome shotgun (WGS) entry which is preliminary data.</text>
</comment>
<organism evidence="1 2">
    <name type="scientific">Actinomadura yumaensis</name>
    <dbReference type="NCBI Taxonomy" id="111807"/>
    <lineage>
        <taxon>Bacteria</taxon>
        <taxon>Bacillati</taxon>
        <taxon>Actinomycetota</taxon>
        <taxon>Actinomycetes</taxon>
        <taxon>Streptosporangiales</taxon>
        <taxon>Thermomonosporaceae</taxon>
        <taxon>Actinomadura</taxon>
    </lineage>
</organism>
<protein>
    <recommendedName>
        <fullName evidence="3">DUF3291 domain-containing protein</fullName>
    </recommendedName>
</protein>
<name>A0ABW2CHG7_9ACTN</name>
<dbReference type="SUPFAM" id="SSF54909">
    <property type="entry name" value="Dimeric alpha+beta barrel"/>
    <property type="match status" value="1"/>
</dbReference>
<sequence length="148" mass="16077">MLTSRWKAGGALAPGSPVLVSVTEFTAHAARDLPRVHLAGLRLRRAWPDMPGAVGMWLWTAPSRLRCGSVAVWRDEAALREFVGWAPHVEIMRRFRGRGAIRSVTWEEHDPTRGGVLLRAGRFLAGAQADADAAAGTEAGVSSERLSR</sequence>
<dbReference type="RefSeq" id="WP_175249966.1">
    <property type="nucleotide sequence ID" value="NZ_JBHSXE010000001.1"/>
</dbReference>
<dbReference type="EMBL" id="JBHSXS010000007">
    <property type="protein sequence ID" value="MFC6881177.1"/>
    <property type="molecule type" value="Genomic_DNA"/>
</dbReference>
<accession>A0ABW2CHG7</accession>
<reference evidence="2" key="1">
    <citation type="journal article" date="2019" name="Int. J. Syst. Evol. Microbiol.">
        <title>The Global Catalogue of Microorganisms (GCM) 10K type strain sequencing project: providing services to taxonomists for standard genome sequencing and annotation.</title>
        <authorList>
            <consortium name="The Broad Institute Genomics Platform"/>
            <consortium name="The Broad Institute Genome Sequencing Center for Infectious Disease"/>
            <person name="Wu L."/>
            <person name="Ma J."/>
        </authorList>
    </citation>
    <scope>NUCLEOTIDE SEQUENCE [LARGE SCALE GENOMIC DNA]</scope>
    <source>
        <strain evidence="2">JCM 3369</strain>
    </source>
</reference>
<keyword evidence="2" id="KW-1185">Reference proteome</keyword>
<evidence type="ECO:0000313" key="1">
    <source>
        <dbReference type="EMBL" id="MFC6881177.1"/>
    </source>
</evidence>